<evidence type="ECO:0000313" key="4">
    <source>
        <dbReference type="Proteomes" id="UP000708208"/>
    </source>
</evidence>
<dbReference type="Pfam" id="PF00059">
    <property type="entry name" value="Lectin_C"/>
    <property type="match status" value="1"/>
</dbReference>
<feature type="domain" description="C-type lectin" evidence="2">
    <location>
        <begin position="29"/>
        <end position="153"/>
    </location>
</feature>
<feature type="signal peptide" evidence="1">
    <location>
        <begin position="1"/>
        <end position="20"/>
    </location>
</feature>
<name>A0A8J2LX44_9HEXA</name>
<dbReference type="Proteomes" id="UP000708208">
    <property type="component" value="Unassembled WGS sequence"/>
</dbReference>
<organism evidence="3 4">
    <name type="scientific">Allacma fusca</name>
    <dbReference type="NCBI Taxonomy" id="39272"/>
    <lineage>
        <taxon>Eukaryota</taxon>
        <taxon>Metazoa</taxon>
        <taxon>Ecdysozoa</taxon>
        <taxon>Arthropoda</taxon>
        <taxon>Hexapoda</taxon>
        <taxon>Collembola</taxon>
        <taxon>Symphypleona</taxon>
        <taxon>Sminthuridae</taxon>
        <taxon>Allacma</taxon>
    </lineage>
</organism>
<keyword evidence="1" id="KW-0732">Signal</keyword>
<feature type="chain" id="PRO_5035269389" description="C-type lectin domain-containing protein" evidence="1">
    <location>
        <begin position="21"/>
        <end position="159"/>
    </location>
</feature>
<gene>
    <name evidence="3" type="ORF">AFUS01_LOCUS40017</name>
</gene>
<protein>
    <recommendedName>
        <fullName evidence="2">C-type lectin domain-containing protein</fullName>
    </recommendedName>
</protein>
<dbReference type="AlphaFoldDB" id="A0A8J2LX44"/>
<accession>A0A8J2LX44</accession>
<dbReference type="EMBL" id="CAJVCH010554678">
    <property type="protein sequence ID" value="CAG7830195.1"/>
    <property type="molecule type" value="Genomic_DNA"/>
</dbReference>
<keyword evidence="4" id="KW-1185">Reference proteome</keyword>
<evidence type="ECO:0000313" key="3">
    <source>
        <dbReference type="EMBL" id="CAG7830195.1"/>
    </source>
</evidence>
<dbReference type="SMART" id="SM00034">
    <property type="entry name" value="CLECT"/>
    <property type="match status" value="1"/>
</dbReference>
<evidence type="ECO:0000256" key="1">
    <source>
        <dbReference type="SAM" id="SignalP"/>
    </source>
</evidence>
<dbReference type="PROSITE" id="PS50041">
    <property type="entry name" value="C_TYPE_LECTIN_2"/>
    <property type="match status" value="1"/>
</dbReference>
<dbReference type="InterPro" id="IPR050111">
    <property type="entry name" value="C-type_lectin/snaclec_domain"/>
</dbReference>
<proteinExistence type="predicted"/>
<evidence type="ECO:0000259" key="2">
    <source>
        <dbReference type="PROSITE" id="PS50041"/>
    </source>
</evidence>
<dbReference type="OrthoDB" id="7357196at2759"/>
<dbReference type="CDD" id="cd00037">
    <property type="entry name" value="CLECT"/>
    <property type="match status" value="1"/>
</dbReference>
<dbReference type="InterPro" id="IPR001304">
    <property type="entry name" value="C-type_lectin-like"/>
</dbReference>
<sequence>MRVFAGIFIALCAVVTIVHSLKQVQIAKVGKKTFYILESSEPMVWGDAVKACEKQKLRLAALETERENSFVSNYLIAKFFVPENPSAGPIWLGGSKKDGKWVWLGINKPLSYKNWAENQPSQDPGYECLQALPIGENKQIKWKAGYCEDKSGFPVCQSI</sequence>
<comment type="caution">
    <text evidence="3">The sequence shown here is derived from an EMBL/GenBank/DDBJ whole genome shotgun (WGS) entry which is preliminary data.</text>
</comment>
<reference evidence="3" key="1">
    <citation type="submission" date="2021-06" db="EMBL/GenBank/DDBJ databases">
        <authorList>
            <person name="Hodson N. C."/>
            <person name="Mongue J. A."/>
            <person name="Jaron S. K."/>
        </authorList>
    </citation>
    <scope>NUCLEOTIDE SEQUENCE</scope>
</reference>
<dbReference type="PANTHER" id="PTHR22803">
    <property type="entry name" value="MANNOSE, PHOSPHOLIPASE, LECTIN RECEPTOR RELATED"/>
    <property type="match status" value="1"/>
</dbReference>